<keyword evidence="5" id="KW-0998">Cell outer membrane</keyword>
<feature type="domain" description="RagB/SusD" evidence="7">
    <location>
        <begin position="270"/>
        <end position="531"/>
    </location>
</feature>
<proteinExistence type="inferred from homology"/>
<name>A0ABX1GPP8_9FLAO</name>
<evidence type="ECO:0000313" key="10">
    <source>
        <dbReference type="Proteomes" id="UP000718451"/>
    </source>
</evidence>
<gene>
    <name evidence="9" type="ORF">HCU67_02240</name>
</gene>
<dbReference type="InterPro" id="IPR011990">
    <property type="entry name" value="TPR-like_helical_dom_sf"/>
</dbReference>
<feature type="domain" description="SusD-like N-terminal" evidence="8">
    <location>
        <begin position="108"/>
        <end position="232"/>
    </location>
</feature>
<evidence type="ECO:0000259" key="8">
    <source>
        <dbReference type="Pfam" id="PF14322"/>
    </source>
</evidence>
<evidence type="ECO:0000256" key="6">
    <source>
        <dbReference type="SAM" id="SignalP"/>
    </source>
</evidence>
<keyword evidence="10" id="KW-1185">Reference proteome</keyword>
<dbReference type="Gene3D" id="1.25.40.390">
    <property type="match status" value="1"/>
</dbReference>
<keyword evidence="3 6" id="KW-0732">Signal</keyword>
<dbReference type="RefSeq" id="WP_168550981.1">
    <property type="nucleotide sequence ID" value="NZ_JAAWWL010000001.1"/>
</dbReference>
<dbReference type="Pfam" id="PF14322">
    <property type="entry name" value="SusD-like_3"/>
    <property type="match status" value="1"/>
</dbReference>
<protein>
    <submittedName>
        <fullName evidence="9">RagB/SusD family nutrient uptake outer membrane protein</fullName>
    </submittedName>
</protein>
<feature type="signal peptide" evidence="6">
    <location>
        <begin position="1"/>
        <end position="23"/>
    </location>
</feature>
<organism evidence="9 10">
    <name type="scientific">Croceivirga thetidis</name>
    <dbReference type="NCBI Taxonomy" id="2721623"/>
    <lineage>
        <taxon>Bacteria</taxon>
        <taxon>Pseudomonadati</taxon>
        <taxon>Bacteroidota</taxon>
        <taxon>Flavobacteriia</taxon>
        <taxon>Flavobacteriales</taxon>
        <taxon>Flavobacteriaceae</taxon>
        <taxon>Croceivirga</taxon>
    </lineage>
</organism>
<dbReference type="Proteomes" id="UP000718451">
    <property type="component" value="Unassembled WGS sequence"/>
</dbReference>
<evidence type="ECO:0000256" key="2">
    <source>
        <dbReference type="ARBA" id="ARBA00006275"/>
    </source>
</evidence>
<evidence type="ECO:0000313" key="9">
    <source>
        <dbReference type="EMBL" id="NKI30747.1"/>
    </source>
</evidence>
<feature type="chain" id="PRO_5046207100" evidence="6">
    <location>
        <begin position="24"/>
        <end position="531"/>
    </location>
</feature>
<evidence type="ECO:0000256" key="1">
    <source>
        <dbReference type="ARBA" id="ARBA00004442"/>
    </source>
</evidence>
<evidence type="ECO:0000256" key="5">
    <source>
        <dbReference type="ARBA" id="ARBA00023237"/>
    </source>
</evidence>
<evidence type="ECO:0000259" key="7">
    <source>
        <dbReference type="Pfam" id="PF07980"/>
    </source>
</evidence>
<comment type="subcellular location">
    <subcellularLocation>
        <location evidence="1">Cell outer membrane</location>
    </subcellularLocation>
</comment>
<reference evidence="9 10" key="1">
    <citation type="submission" date="2020-04" db="EMBL/GenBank/DDBJ databases">
        <authorList>
            <person name="Yoon J."/>
        </authorList>
    </citation>
    <scope>NUCLEOTIDE SEQUENCE [LARGE SCALE GENOMIC DNA]</scope>
    <source>
        <strain evidence="9 10">DJ-13</strain>
    </source>
</reference>
<dbReference type="EMBL" id="JAAWWL010000001">
    <property type="protein sequence ID" value="NKI30747.1"/>
    <property type="molecule type" value="Genomic_DNA"/>
</dbReference>
<evidence type="ECO:0000256" key="3">
    <source>
        <dbReference type="ARBA" id="ARBA00022729"/>
    </source>
</evidence>
<dbReference type="Pfam" id="PF07980">
    <property type="entry name" value="SusD_RagB"/>
    <property type="match status" value="1"/>
</dbReference>
<comment type="caution">
    <text evidence="9">The sequence shown here is derived from an EMBL/GenBank/DDBJ whole genome shotgun (WGS) entry which is preliminary data.</text>
</comment>
<accession>A0ABX1GPP8</accession>
<sequence>MKTIYRKINVLALIAMLAMPLVSCDQDELLDVGSETVLREDGLTSEAAEAFIAAAYDPLQWQNLGVNEGNAKHIYPVMWQGIRADDMVSQWATFWQPGLLLDDLSLMQPNNTNVAALWQKLFTGVSRSNNVIQSLEDSDAGNKDLIIAEAKFLRAFYYFELVRHFGGVPLITENPTDVSEVELTGRTNSGEVYNQVKNDLNEAIPNLLGRNETPEGRATAGAARTLLAKVHLTLGEYAEVLTQTNAIINSGEYSLEPNFADNFTVTNEYGIESIFEIGYLSNVNNGYFESVGTSAEGSSSYQMFGYIFNNNGSFGNSVPRPELIALYDDIDSRKDATFITPESILENGPQTCDCLVFNPDGTVVFGEEGNESQWIGTDIYNFFWLVNDNSWVSRASMRKYNIGQISITQLSQNDLNEKVFRYAEVLLMHAEASLFASGATAMSGQQAFDMVRNRAYAGTAPAETLSLATLKLERRKELATEGWNRFSDLVRWGDAATTLSFKNFTSGRDELLPIPLSEIEANPLLDQNPGY</sequence>
<dbReference type="SUPFAM" id="SSF48452">
    <property type="entry name" value="TPR-like"/>
    <property type="match status" value="1"/>
</dbReference>
<comment type="similarity">
    <text evidence="2">Belongs to the SusD family.</text>
</comment>
<dbReference type="InterPro" id="IPR012944">
    <property type="entry name" value="SusD_RagB_dom"/>
</dbReference>
<keyword evidence="4" id="KW-0472">Membrane</keyword>
<dbReference type="InterPro" id="IPR033985">
    <property type="entry name" value="SusD-like_N"/>
</dbReference>
<evidence type="ECO:0000256" key="4">
    <source>
        <dbReference type="ARBA" id="ARBA00023136"/>
    </source>
</evidence>